<dbReference type="OrthoDB" id="9812192at2"/>
<keyword evidence="2" id="KW-0503">Monooxygenase</keyword>
<dbReference type="EMBL" id="VDDA01000011">
    <property type="protein sequence ID" value="TNC10719.1"/>
    <property type="molecule type" value="Genomic_DNA"/>
</dbReference>
<gene>
    <name evidence="2" type="ORF">FF100_21415</name>
</gene>
<sequence>MSVAYTITFTLRRGQRERFLRLLTEVMEAMRHEATYRGATLHEDPGDPARFLLHDIWADHEDVVNVQIHRPYRQAWHEALPDLLQGERRIEIWRPIDA</sequence>
<reference evidence="2 3" key="1">
    <citation type="submission" date="2019-06" db="EMBL/GenBank/DDBJ databases">
        <title>Genome of Methylobacterium sp. 17Sr1-39.</title>
        <authorList>
            <person name="Seo T."/>
        </authorList>
    </citation>
    <scope>NUCLEOTIDE SEQUENCE [LARGE SCALE GENOMIC DNA]</scope>
    <source>
        <strain evidence="2 3">17Sr1-39</strain>
    </source>
</reference>
<dbReference type="RefSeq" id="WP_139037774.1">
    <property type="nucleotide sequence ID" value="NZ_VDDA01000011.1"/>
</dbReference>
<proteinExistence type="predicted"/>
<keyword evidence="3" id="KW-1185">Reference proteome</keyword>
<organism evidence="2 3">
    <name type="scientific">Methylobacterium terricola</name>
    <dbReference type="NCBI Taxonomy" id="2583531"/>
    <lineage>
        <taxon>Bacteria</taxon>
        <taxon>Pseudomonadati</taxon>
        <taxon>Pseudomonadota</taxon>
        <taxon>Alphaproteobacteria</taxon>
        <taxon>Hyphomicrobiales</taxon>
        <taxon>Methylobacteriaceae</taxon>
        <taxon>Methylobacterium</taxon>
    </lineage>
</organism>
<dbReference type="Proteomes" id="UP000305267">
    <property type="component" value="Unassembled WGS sequence"/>
</dbReference>
<dbReference type="Gene3D" id="3.30.70.100">
    <property type="match status" value="1"/>
</dbReference>
<comment type="caution">
    <text evidence="2">The sequence shown here is derived from an EMBL/GenBank/DDBJ whole genome shotgun (WGS) entry which is preliminary data.</text>
</comment>
<dbReference type="InterPro" id="IPR011008">
    <property type="entry name" value="Dimeric_a/b-barrel"/>
</dbReference>
<name>A0A5C4LDT9_9HYPH</name>
<dbReference type="AlphaFoldDB" id="A0A5C4LDT9"/>
<keyword evidence="2" id="KW-0560">Oxidoreductase</keyword>
<protein>
    <submittedName>
        <fullName evidence="2">Antibiotic biosynthesis monooxygenase</fullName>
    </submittedName>
</protein>
<dbReference type="Pfam" id="PF03992">
    <property type="entry name" value="ABM"/>
    <property type="match status" value="1"/>
</dbReference>
<evidence type="ECO:0000313" key="2">
    <source>
        <dbReference type="EMBL" id="TNC10719.1"/>
    </source>
</evidence>
<dbReference type="GO" id="GO:0004497">
    <property type="term" value="F:monooxygenase activity"/>
    <property type="evidence" value="ECO:0007669"/>
    <property type="project" value="UniProtKB-KW"/>
</dbReference>
<feature type="domain" description="ABM" evidence="1">
    <location>
        <begin position="3"/>
        <end position="92"/>
    </location>
</feature>
<evidence type="ECO:0000313" key="3">
    <source>
        <dbReference type="Proteomes" id="UP000305267"/>
    </source>
</evidence>
<dbReference type="SUPFAM" id="SSF54909">
    <property type="entry name" value="Dimeric alpha+beta barrel"/>
    <property type="match status" value="1"/>
</dbReference>
<dbReference type="InterPro" id="IPR007138">
    <property type="entry name" value="ABM_dom"/>
</dbReference>
<evidence type="ECO:0000259" key="1">
    <source>
        <dbReference type="PROSITE" id="PS51725"/>
    </source>
</evidence>
<dbReference type="PROSITE" id="PS51725">
    <property type="entry name" value="ABM"/>
    <property type="match status" value="1"/>
</dbReference>
<accession>A0A5C4LDT9</accession>